<accession>R0BA18</accession>
<dbReference type="EMBL" id="AGYG01000009">
    <property type="protein sequence ID" value="ENZ41869.1"/>
    <property type="molecule type" value="Genomic_DNA"/>
</dbReference>
<comment type="caution">
    <text evidence="2">The sequence shown here is derived from an EMBL/GenBank/DDBJ whole genome shotgun (WGS) entry which is preliminary data.</text>
</comment>
<proteinExistence type="predicted"/>
<dbReference type="AlphaFoldDB" id="R0BA18"/>
<protein>
    <recommendedName>
        <fullName evidence="1">DUF3991 domain-containing protein</fullName>
    </recommendedName>
</protein>
<dbReference type="SUPFAM" id="SSF57783">
    <property type="entry name" value="Zinc beta-ribbon"/>
    <property type="match status" value="1"/>
</dbReference>
<evidence type="ECO:0000313" key="3">
    <source>
        <dbReference type="Proteomes" id="UP000013041"/>
    </source>
</evidence>
<name>R0BA18_9FIRM</name>
<gene>
    <name evidence="2" type="ORF">HMPREF1097_01245</name>
</gene>
<sequence length="488" mass="56717">MDYVTFTEEEKERAGAVSLEEFLRRQGEELEPSGSEWRWKRHDSVTVRGNTWYRHSCKYGGSTVQFLQEFYDMTYAEAMKCLLDGNYQPVTRETNTITSPSKLKREFQLPEMNPNVKRALAYLSRTRLVDYEILMYFVDTGAIYEEKRRHNVVFVGFDHQGIARHAHMKGTYTNGESFRLNVEGSDPAYGFGYCGKGSRLYVFEAAIDLLSFLTLYPFEWQQQSYICLDGLSEHAMLQMLHSCPWIQEVILCMDHDPAGIEGCYRMQEILKTEGYDQVSRLASRNKDWNEDLKEIHGIKPVPAREHPGLMHCMKLCVWLKNHADRFCTNEEALKQICDSYHHYERVMRWQETHKEERTDELLMCLEDMSIAGFQLLLEFCRSGDPSFTREQLANELFKSYQPHRNRGRIRGKSEKLNMSVEAIMTHAGIQSSSPEELEIKKDTCKQFIMACLKLHIHITVTAEEQRLEVNRGMPKVCIGAIGARGQEV</sequence>
<reference evidence="2 3" key="1">
    <citation type="submission" date="2013-01" db="EMBL/GenBank/DDBJ databases">
        <title>The Genome Sequence of Clostridium bolteae 90B8.</title>
        <authorList>
            <consortium name="The Broad Institute Genome Sequencing Platform"/>
            <person name="Earl A."/>
            <person name="Ward D."/>
            <person name="Feldgarden M."/>
            <person name="Gevers D."/>
            <person name="Courvalin P."/>
            <person name="Lambert T."/>
            <person name="Walker B."/>
            <person name="Young S.K."/>
            <person name="Zeng Q."/>
            <person name="Gargeya S."/>
            <person name="Fitzgerald M."/>
            <person name="Haas B."/>
            <person name="Abouelleil A."/>
            <person name="Alvarado L."/>
            <person name="Arachchi H.M."/>
            <person name="Berlin A.M."/>
            <person name="Chapman S.B."/>
            <person name="Dewar J."/>
            <person name="Goldberg J."/>
            <person name="Griggs A."/>
            <person name="Gujja S."/>
            <person name="Hansen M."/>
            <person name="Howarth C."/>
            <person name="Imamovic A."/>
            <person name="Larimer J."/>
            <person name="McCowan C."/>
            <person name="Murphy C."/>
            <person name="Neiman D."/>
            <person name="Pearson M."/>
            <person name="Priest M."/>
            <person name="Roberts A."/>
            <person name="Saif S."/>
            <person name="Shea T."/>
            <person name="Sisk P."/>
            <person name="Sykes S."/>
            <person name="Wortman J."/>
            <person name="Nusbaum C."/>
            <person name="Birren B."/>
        </authorList>
    </citation>
    <scope>NUCLEOTIDE SEQUENCE [LARGE SCALE GENOMIC DNA]</scope>
    <source>
        <strain evidence="2 3">90B8</strain>
    </source>
</reference>
<dbReference type="InterPro" id="IPR025054">
    <property type="entry name" value="DUF3991"/>
</dbReference>
<dbReference type="PATRIC" id="fig|997897.5.peg.1326"/>
<dbReference type="HOGENOM" id="CLU_045232_0_0_9"/>
<dbReference type="Gene3D" id="3.40.1360.10">
    <property type="match status" value="1"/>
</dbReference>
<dbReference type="Pfam" id="PF13154">
    <property type="entry name" value="DUF3991"/>
    <property type="match status" value="1"/>
</dbReference>
<dbReference type="Pfam" id="PF13155">
    <property type="entry name" value="Toprim_2"/>
    <property type="match status" value="1"/>
</dbReference>
<organism evidence="2 3">
    <name type="scientific">Enterocloster bolteae 90B8</name>
    <dbReference type="NCBI Taxonomy" id="997897"/>
    <lineage>
        <taxon>Bacteria</taxon>
        <taxon>Bacillati</taxon>
        <taxon>Bacillota</taxon>
        <taxon>Clostridia</taxon>
        <taxon>Lachnospirales</taxon>
        <taxon>Lachnospiraceae</taxon>
        <taxon>Enterocloster</taxon>
    </lineage>
</organism>
<evidence type="ECO:0000259" key="1">
    <source>
        <dbReference type="Pfam" id="PF13154"/>
    </source>
</evidence>
<evidence type="ECO:0000313" key="2">
    <source>
        <dbReference type="EMBL" id="ENZ41869.1"/>
    </source>
</evidence>
<dbReference type="Proteomes" id="UP000013041">
    <property type="component" value="Unassembled WGS sequence"/>
</dbReference>
<dbReference type="RefSeq" id="WP_002571516.1">
    <property type="nucleotide sequence ID" value="NZ_KB851149.1"/>
</dbReference>
<feature type="domain" description="DUF3991" evidence="1">
    <location>
        <begin position="121"/>
        <end position="196"/>
    </location>
</feature>